<proteinExistence type="predicted"/>
<sequence>MLPLSAALLLGGAPGLGSVGLGSVGLGPGVAVAGDRSAADATARWLAARLSPEGTYENPLGGELPDHGLMIDALFAMHASDDAALAAPIVDHLDGGGHASDYFTWDGLVPGQGYDAIIVGGAAAKVLVAAEVSGRDPRSFDGYDMVAETEAAIRRSGPDKGRVSDYSKNPDFADFVSNNANVFGQALAVIGLAAVGRNDPLAIDTLLTQQCSEGFFRIFFEYIPTDEVGEHVTPTGHKVSTCDEGKAFDKSSPDGDTTGLALSAMTAAREAGAGGLDEPI</sequence>
<protein>
    <submittedName>
        <fullName evidence="1">Uncharacterized protein</fullName>
    </submittedName>
</protein>
<accession>A0A8T8HXI8</accession>
<gene>
    <name evidence="1" type="ORF">J7S33_30475</name>
</gene>
<dbReference type="EMBL" id="CP072788">
    <property type="protein sequence ID" value="QTR03226.1"/>
    <property type="molecule type" value="Genomic_DNA"/>
</dbReference>
<dbReference type="AlphaFoldDB" id="A0A8T8HXI8"/>
<evidence type="ECO:0000313" key="1">
    <source>
        <dbReference type="EMBL" id="QTR03226.1"/>
    </source>
</evidence>
<reference evidence="1" key="1">
    <citation type="submission" date="2021-04" db="EMBL/GenBank/DDBJ databases">
        <title>Saccharothrix algeriensis WGS.</title>
        <authorList>
            <person name="Stuskova K."/>
            <person name="Hakalova E."/>
            <person name="Tebbal A.B."/>
            <person name="Eichmeier A."/>
        </authorList>
    </citation>
    <scope>NUCLEOTIDE SEQUENCE</scope>
    <source>
        <strain evidence="1">NRRL B-24137</strain>
    </source>
</reference>
<dbReference type="Proteomes" id="UP000671828">
    <property type="component" value="Chromosome"/>
</dbReference>
<organism evidence="1 2">
    <name type="scientific">Saccharothrix algeriensis</name>
    <dbReference type="NCBI Taxonomy" id="173560"/>
    <lineage>
        <taxon>Bacteria</taxon>
        <taxon>Bacillati</taxon>
        <taxon>Actinomycetota</taxon>
        <taxon>Actinomycetes</taxon>
        <taxon>Pseudonocardiales</taxon>
        <taxon>Pseudonocardiaceae</taxon>
        <taxon>Saccharothrix</taxon>
    </lineage>
</organism>
<feature type="non-terminal residue" evidence="1">
    <location>
        <position position="280"/>
    </location>
</feature>
<name>A0A8T8HXI8_9PSEU</name>
<evidence type="ECO:0000313" key="2">
    <source>
        <dbReference type="Proteomes" id="UP000671828"/>
    </source>
</evidence>